<dbReference type="GO" id="GO:0032259">
    <property type="term" value="P:methylation"/>
    <property type="evidence" value="ECO:0007669"/>
    <property type="project" value="UniProtKB-KW"/>
</dbReference>
<dbReference type="PANTHER" id="PTHR33360">
    <property type="entry name" value="TRANSPOSASE FOR INSERTION SEQUENCE ELEMENT IS200"/>
    <property type="match status" value="1"/>
</dbReference>
<keyword evidence="2" id="KW-0808">Transferase</keyword>
<dbReference type="Proteomes" id="UP000063953">
    <property type="component" value="Chromosome"/>
</dbReference>
<dbReference type="GO" id="GO:0008168">
    <property type="term" value="F:methyltransferase activity"/>
    <property type="evidence" value="ECO:0007669"/>
    <property type="project" value="UniProtKB-KW"/>
</dbReference>
<name>A0A0K1XFY8_9GAMM</name>
<keyword evidence="3" id="KW-1185">Reference proteome</keyword>
<organism evidence="2 3">
    <name type="scientific">Thiopseudomonas alkaliphila</name>
    <dbReference type="NCBI Taxonomy" id="1697053"/>
    <lineage>
        <taxon>Bacteria</taxon>
        <taxon>Pseudomonadati</taxon>
        <taxon>Pseudomonadota</taxon>
        <taxon>Gammaproteobacteria</taxon>
        <taxon>Pseudomonadales</taxon>
        <taxon>Pseudomonadaceae</taxon>
        <taxon>Thiopseudomonas</taxon>
    </lineage>
</organism>
<reference evidence="2 3" key="1">
    <citation type="journal article" date="2015" name="Genome Announc.">
        <title>Genome Sequences of Oblitimonas alkaliphila gen. nov. sp. nov. (Proposed), a Novel Bacterium of the Pseudomonadaceae Family.</title>
        <authorList>
            <person name="Lauer A.C."/>
            <person name="Nicholson A.C."/>
            <person name="Humrighouse B.W."/>
            <person name="Emery B."/>
            <person name="Drobish A."/>
            <person name="Juieng P."/>
            <person name="Loparev V."/>
            <person name="McQuiston J.R."/>
        </authorList>
    </citation>
    <scope>NUCLEOTIDE SEQUENCE [LARGE SCALE GENOMIC DNA]</scope>
    <source>
        <strain evidence="2 3">E5571</strain>
    </source>
</reference>
<dbReference type="RefSeq" id="WP_053101613.1">
    <property type="nucleotide sequence ID" value="NZ_CP012365.1"/>
</dbReference>
<evidence type="ECO:0000259" key="1">
    <source>
        <dbReference type="SMART" id="SM01321"/>
    </source>
</evidence>
<dbReference type="GO" id="GO:0003677">
    <property type="term" value="F:DNA binding"/>
    <property type="evidence" value="ECO:0007669"/>
    <property type="project" value="InterPro"/>
</dbReference>
<dbReference type="GO" id="GO:0004803">
    <property type="term" value="F:transposase activity"/>
    <property type="evidence" value="ECO:0007669"/>
    <property type="project" value="InterPro"/>
</dbReference>
<dbReference type="PATRIC" id="fig|1698449.3.peg.2116"/>
<dbReference type="Pfam" id="PF01797">
    <property type="entry name" value="Y1_Tnp"/>
    <property type="match status" value="1"/>
</dbReference>
<dbReference type="SMART" id="SM01321">
    <property type="entry name" value="Y1_Tnp"/>
    <property type="match status" value="1"/>
</dbReference>
<dbReference type="InterPro" id="IPR002686">
    <property type="entry name" value="Transposase_17"/>
</dbReference>
<dbReference type="AlphaFoldDB" id="A0A0K1XFY8"/>
<dbReference type="EMBL" id="CP012365">
    <property type="protein sequence ID" value="AKX60315.1"/>
    <property type="molecule type" value="Genomic_DNA"/>
</dbReference>
<proteinExistence type="predicted"/>
<dbReference type="SUPFAM" id="SSF143422">
    <property type="entry name" value="Transposase IS200-like"/>
    <property type="match status" value="1"/>
</dbReference>
<sequence>MRKNNTYRTGRNCVFELHAHLVFITKYRGAVFADNHLRSLESIFRSVCTDFETELVEFNGEADHAHLLVNFPPKVSVSKLVNSLKGVSSRRLKLLHPELVKLAYMKNALWSPSYYAGSVGGAPISVIRQYIEQQARPD</sequence>
<dbReference type="GO" id="GO:0006313">
    <property type="term" value="P:DNA transposition"/>
    <property type="evidence" value="ECO:0007669"/>
    <property type="project" value="InterPro"/>
</dbReference>
<protein>
    <submittedName>
        <fullName evidence="2">Cytosine methyltransferase</fullName>
    </submittedName>
</protein>
<dbReference type="PANTHER" id="PTHR33360:SF2">
    <property type="entry name" value="TRANSPOSASE FOR INSERTION SEQUENCE ELEMENT IS200"/>
    <property type="match status" value="1"/>
</dbReference>
<evidence type="ECO:0000313" key="2">
    <source>
        <dbReference type="EMBL" id="AKX60315.1"/>
    </source>
</evidence>
<feature type="domain" description="Transposase IS200-like" evidence="1">
    <location>
        <begin position="14"/>
        <end position="134"/>
    </location>
</feature>
<gene>
    <name evidence="2" type="ORF">AKN88_10510</name>
</gene>
<dbReference type="NCBIfam" id="NF033573">
    <property type="entry name" value="transpos_IS200"/>
    <property type="match status" value="1"/>
</dbReference>
<dbReference type="Gene3D" id="3.30.70.1290">
    <property type="entry name" value="Transposase IS200-like"/>
    <property type="match status" value="1"/>
</dbReference>
<evidence type="ECO:0000313" key="3">
    <source>
        <dbReference type="Proteomes" id="UP000063953"/>
    </source>
</evidence>
<dbReference type="InterPro" id="IPR036515">
    <property type="entry name" value="Transposase_17_sf"/>
</dbReference>
<keyword evidence="2" id="KW-0489">Methyltransferase</keyword>
<accession>A0A0K1XFY8</accession>